<dbReference type="Proteomes" id="UP000006556">
    <property type="component" value="Chromosome"/>
</dbReference>
<protein>
    <submittedName>
        <fullName evidence="1">Uncharacterized protein</fullName>
    </submittedName>
</protein>
<sequence>MVDILYHYTDLSGKLGIYDNNTLWLKLTSKSRNDVEDTLYIKKIVKKIQQEYDCDSTYIKRAIKVMDDVLNPIGKDKKYEFLKNNVFMFCTFGIRDDVAGRCLYDDATEVFRISFDKKKLISCLKKIADQGLYYDYFLCDNVVYSEKHLKENILSILHKYENEYKKILEKNINNVCIIDDPYLASTPSSCTSGWRSLLLIENGIWIETNNEKGTKEFVRQNEMWVQLANDFYNIAPFIKNPDFINEREFRFSFYRKSKKKEYTQLNKNYCIEVKINRECLIDCNSIGYGKKN</sequence>
<dbReference type="HOGENOM" id="CLU_952646_0_0_9"/>
<keyword evidence="2" id="KW-1185">Reference proteome</keyword>
<evidence type="ECO:0000313" key="2">
    <source>
        <dbReference type="Proteomes" id="UP000006556"/>
    </source>
</evidence>
<reference evidence="2" key="1">
    <citation type="journal article" date="2008" name="Genome Res.">
        <title>The genome of Pelotomaculum thermopropionicum reveals niche-associated evolution in anaerobic microbiota.</title>
        <authorList>
            <person name="Kosaka T."/>
            <person name="Kato S."/>
            <person name="Shimoyama T."/>
            <person name="Ishii S."/>
            <person name="Abe T."/>
            <person name="Watanabe K."/>
        </authorList>
    </citation>
    <scope>NUCLEOTIDE SEQUENCE [LARGE SCALE GENOMIC DNA]</scope>
    <source>
        <strain evidence="2">DSM 13744 / JCM 10971 / SI</strain>
    </source>
</reference>
<proteinExistence type="predicted"/>
<dbReference type="KEGG" id="pth:PTH_2194"/>
<dbReference type="EMBL" id="AP009389">
    <property type="protein sequence ID" value="BAF60375.1"/>
    <property type="molecule type" value="Genomic_DNA"/>
</dbReference>
<accession>A5D069</accession>
<organism evidence="1 2">
    <name type="scientific">Pelotomaculum thermopropionicum (strain DSM 13744 / JCM 10971 / SI)</name>
    <dbReference type="NCBI Taxonomy" id="370438"/>
    <lineage>
        <taxon>Bacteria</taxon>
        <taxon>Bacillati</taxon>
        <taxon>Bacillota</taxon>
        <taxon>Clostridia</taxon>
        <taxon>Eubacteriales</taxon>
        <taxon>Desulfotomaculaceae</taxon>
        <taxon>Pelotomaculum</taxon>
    </lineage>
</organism>
<dbReference type="AlphaFoldDB" id="A5D069"/>
<gene>
    <name evidence="1" type="ordered locus">PTH_2194</name>
</gene>
<evidence type="ECO:0000313" key="1">
    <source>
        <dbReference type="EMBL" id="BAF60375.1"/>
    </source>
</evidence>
<name>A5D069_PELTS</name>